<evidence type="ECO:0000313" key="3">
    <source>
        <dbReference type="Proteomes" id="UP000033497"/>
    </source>
</evidence>
<dbReference type="RefSeq" id="WP_045079090.1">
    <property type="nucleotide sequence ID" value="NZ_JSVU01000001.1"/>
</dbReference>
<dbReference type="EMBL" id="JSVU01000001">
    <property type="protein sequence ID" value="KJJ39879.1"/>
    <property type="molecule type" value="Genomic_DNA"/>
</dbReference>
<name>A0ABR5DM88_9FLAO</name>
<evidence type="ECO:0000259" key="1">
    <source>
        <dbReference type="Pfam" id="PF03432"/>
    </source>
</evidence>
<sequence>MIIKSKAIKSKKALQNALRYILSKEEQKDIGFVMSRFIRGDRPFEALLEKAENDMEQQMVWLEKRVENIFDQFVGNNKKRKIKRKNANLASHEIISFHKKDTKDLPTDTLLKIARKYAKERSPNSIVVSTMHSDKDHLHIHNILSAVEFATGKTVRLSKKEFQQVKERMELWQQKELGLKFSNVQHSKKKDQTLLKDAEYQLNLKGKRSEKQTLQLKIAEVFNSAKTSKKFFKKLESEGLKLYERGGSIAGIQGEKRRYRLKTLGYSSERIKELSKQGENRLDTLKNLRLDSDKNIEQEI</sequence>
<dbReference type="Gene3D" id="3.30.930.30">
    <property type="match status" value="1"/>
</dbReference>
<comment type="caution">
    <text evidence="2">The sequence shown here is derived from an EMBL/GenBank/DDBJ whole genome shotgun (WGS) entry which is preliminary data.</text>
</comment>
<protein>
    <recommendedName>
        <fullName evidence="1">MobA/VirD2-like nuclease domain-containing protein</fullName>
    </recommendedName>
</protein>
<gene>
    <name evidence="2" type="ORF">MB09_01535</name>
</gene>
<feature type="domain" description="MobA/VirD2-like nuclease" evidence="1">
    <location>
        <begin position="64"/>
        <end position="169"/>
    </location>
</feature>
<reference evidence="2 3" key="1">
    <citation type="submission" date="2014-10" db="EMBL/GenBank/DDBJ databases">
        <title>Genome sequencing of Vitellibacter vladivostokensis KMM 3516.</title>
        <authorList>
            <person name="Thevarajoo S."/>
            <person name="Selvaratnam C."/>
            <person name="Goh K.M."/>
            <person name="Chong C.S."/>
        </authorList>
    </citation>
    <scope>NUCLEOTIDE SEQUENCE [LARGE SCALE GENOMIC DNA]</scope>
    <source>
        <strain evidence="2 3">KMM 3516</strain>
    </source>
</reference>
<dbReference type="Proteomes" id="UP000033497">
    <property type="component" value="Unassembled WGS sequence"/>
</dbReference>
<organism evidence="2 3">
    <name type="scientific">Aequorivita vladivostokensis</name>
    <dbReference type="NCBI Taxonomy" id="171194"/>
    <lineage>
        <taxon>Bacteria</taxon>
        <taxon>Pseudomonadati</taxon>
        <taxon>Bacteroidota</taxon>
        <taxon>Flavobacteriia</taxon>
        <taxon>Flavobacteriales</taxon>
        <taxon>Flavobacteriaceae</taxon>
        <taxon>Aequorivita</taxon>
    </lineage>
</organism>
<dbReference type="InterPro" id="IPR005094">
    <property type="entry name" value="Endonuclease_MobA/VirD2"/>
</dbReference>
<dbReference type="Pfam" id="PF03432">
    <property type="entry name" value="Relaxase"/>
    <property type="match status" value="1"/>
</dbReference>
<keyword evidence="3" id="KW-1185">Reference proteome</keyword>
<accession>A0ABR5DM88</accession>
<evidence type="ECO:0000313" key="2">
    <source>
        <dbReference type="EMBL" id="KJJ39879.1"/>
    </source>
</evidence>
<proteinExistence type="predicted"/>